<evidence type="ECO:0000256" key="18">
    <source>
        <dbReference type="RuleBase" id="RU362060"/>
    </source>
</evidence>
<dbReference type="PRINTS" id="PR00461">
    <property type="entry name" value="PLPEROXIDASE"/>
</dbReference>
<evidence type="ECO:0000256" key="1">
    <source>
        <dbReference type="ARBA" id="ARBA00000189"/>
    </source>
</evidence>
<dbReference type="InterPro" id="IPR019793">
    <property type="entry name" value="Peroxidases_heam-ligand_BS"/>
</dbReference>
<evidence type="ECO:0000256" key="14">
    <source>
        <dbReference type="PIRSR" id="PIRSR600823-2"/>
    </source>
</evidence>
<feature type="site" description="Transition state stabilizer" evidence="16">
    <location>
        <position position="77"/>
    </location>
</feature>
<keyword evidence="5 18" id="KW-0349">Heme</keyword>
<dbReference type="GO" id="GO:0140825">
    <property type="term" value="F:lactoperoxidase activity"/>
    <property type="evidence" value="ECO:0007669"/>
    <property type="project" value="UniProtKB-EC"/>
</dbReference>
<feature type="chain" id="PRO_5040529585" description="Peroxidase" evidence="18">
    <location>
        <begin position="24"/>
        <end position="341"/>
    </location>
</feature>
<proteinExistence type="inferred from homology"/>
<keyword evidence="8 18" id="KW-0560">Oxidoreductase</keyword>
<feature type="binding site" evidence="15">
    <location>
        <position position="82"/>
    </location>
    <ligand>
        <name>Ca(2+)</name>
        <dbReference type="ChEBI" id="CHEBI:29108"/>
        <label>1</label>
    </ligand>
</feature>
<dbReference type="Pfam" id="PF00141">
    <property type="entry name" value="peroxidase"/>
    <property type="match status" value="1"/>
</dbReference>
<evidence type="ECO:0000256" key="5">
    <source>
        <dbReference type="ARBA" id="ARBA00022617"/>
    </source>
</evidence>
<evidence type="ECO:0000256" key="10">
    <source>
        <dbReference type="ARBA" id="ARBA00023157"/>
    </source>
</evidence>
<dbReference type="Proteomes" id="UP001153076">
    <property type="component" value="Unassembled WGS sequence"/>
</dbReference>
<accession>A0A9Q1QEJ3</accession>
<comment type="function">
    <text evidence="18">Removal of H(2)O(2), oxidation of toxic reductants, biosynthesis and degradation of lignin, suberization, auxin catabolism, response to environmental stresses such as wounding, pathogen attack and oxidative stress.</text>
</comment>
<comment type="catalytic activity">
    <reaction evidence="1 18">
        <text>2 a phenolic donor + H2O2 = 2 a phenolic radical donor + 2 H2O</text>
        <dbReference type="Rhea" id="RHEA:56136"/>
        <dbReference type="ChEBI" id="CHEBI:15377"/>
        <dbReference type="ChEBI" id="CHEBI:16240"/>
        <dbReference type="ChEBI" id="CHEBI:139520"/>
        <dbReference type="ChEBI" id="CHEBI:139521"/>
        <dbReference type="EC" id="1.11.1.7"/>
    </reaction>
</comment>
<feature type="binding site" evidence="15">
    <location>
        <position position="91"/>
    </location>
    <ligand>
        <name>Ca(2+)</name>
        <dbReference type="ChEBI" id="CHEBI:29108"/>
        <label>1</label>
    </ligand>
</feature>
<dbReference type="EC" id="1.11.1.7" evidence="3 18"/>
<evidence type="ECO:0000256" key="13">
    <source>
        <dbReference type="PIRSR" id="PIRSR600823-1"/>
    </source>
</evidence>
<dbReference type="OrthoDB" id="2113341at2759"/>
<keyword evidence="21" id="KW-1185">Reference proteome</keyword>
<feature type="binding site" evidence="15">
    <location>
        <position position="89"/>
    </location>
    <ligand>
        <name>Ca(2+)</name>
        <dbReference type="ChEBI" id="CHEBI:29108"/>
        <label>1</label>
    </ligand>
</feature>
<keyword evidence="11" id="KW-0325">Glycoprotein</keyword>
<evidence type="ECO:0000256" key="17">
    <source>
        <dbReference type="PIRSR" id="PIRSR600823-5"/>
    </source>
</evidence>
<keyword evidence="18" id="KW-0964">Secreted</keyword>
<keyword evidence="12 18" id="KW-0376">Hydrogen peroxide</keyword>
<evidence type="ECO:0000256" key="2">
    <source>
        <dbReference type="ARBA" id="ARBA00006873"/>
    </source>
</evidence>
<keyword evidence="9 15" id="KW-0408">Iron</keyword>
<evidence type="ECO:0000256" key="12">
    <source>
        <dbReference type="ARBA" id="ARBA00023324"/>
    </source>
</evidence>
<evidence type="ECO:0000313" key="21">
    <source>
        <dbReference type="Proteomes" id="UP001153076"/>
    </source>
</evidence>
<evidence type="ECO:0000256" key="8">
    <source>
        <dbReference type="ARBA" id="ARBA00023002"/>
    </source>
</evidence>
<evidence type="ECO:0000259" key="19">
    <source>
        <dbReference type="PROSITE" id="PS50873"/>
    </source>
</evidence>
<feature type="binding site" evidence="15">
    <location>
        <position position="103"/>
    </location>
    <ligand>
        <name>Ca(2+)</name>
        <dbReference type="ChEBI" id="CHEBI:29108"/>
        <label>1</label>
    </ligand>
</feature>
<dbReference type="InterPro" id="IPR019794">
    <property type="entry name" value="Peroxidases_AS"/>
</dbReference>
<keyword evidence="10 17" id="KW-1015">Disulfide bond</keyword>
<dbReference type="PANTHER" id="PTHR31388">
    <property type="entry name" value="PEROXIDASE 72-RELATED"/>
    <property type="match status" value="1"/>
</dbReference>
<dbReference type="InterPro" id="IPR002016">
    <property type="entry name" value="Haem_peroxidase"/>
</dbReference>
<dbReference type="GO" id="GO:0005576">
    <property type="term" value="C:extracellular region"/>
    <property type="evidence" value="ECO:0007669"/>
    <property type="project" value="UniProtKB-SubCell"/>
</dbReference>
<feature type="binding site" evidence="15">
    <location>
        <position position="262"/>
    </location>
    <ligand>
        <name>Ca(2+)</name>
        <dbReference type="ChEBI" id="CHEBI:29108"/>
        <label>2</label>
    </ligand>
</feature>
<reference evidence="20" key="1">
    <citation type="submission" date="2022-04" db="EMBL/GenBank/DDBJ databases">
        <title>Carnegiea gigantea Genome sequencing and assembly v2.</title>
        <authorList>
            <person name="Copetti D."/>
            <person name="Sanderson M.J."/>
            <person name="Burquez A."/>
            <person name="Wojciechowski M.F."/>
        </authorList>
    </citation>
    <scope>NUCLEOTIDE SEQUENCE</scope>
    <source>
        <strain evidence="20">SGP5-SGP5p</strain>
        <tissue evidence="20">Aerial part</tissue>
    </source>
</reference>
<feature type="binding site" evidence="15">
    <location>
        <position position="259"/>
    </location>
    <ligand>
        <name>Ca(2+)</name>
        <dbReference type="ChEBI" id="CHEBI:29108"/>
        <label>2</label>
    </ligand>
</feature>
<organism evidence="20 21">
    <name type="scientific">Carnegiea gigantea</name>
    <dbReference type="NCBI Taxonomy" id="171969"/>
    <lineage>
        <taxon>Eukaryota</taxon>
        <taxon>Viridiplantae</taxon>
        <taxon>Streptophyta</taxon>
        <taxon>Embryophyta</taxon>
        <taxon>Tracheophyta</taxon>
        <taxon>Spermatophyta</taxon>
        <taxon>Magnoliopsida</taxon>
        <taxon>eudicotyledons</taxon>
        <taxon>Gunneridae</taxon>
        <taxon>Pentapetalae</taxon>
        <taxon>Caryophyllales</taxon>
        <taxon>Cactineae</taxon>
        <taxon>Cactaceae</taxon>
        <taxon>Cactoideae</taxon>
        <taxon>Echinocereeae</taxon>
        <taxon>Carnegiea</taxon>
    </lineage>
</organism>
<dbReference type="GO" id="GO:0042744">
    <property type="term" value="P:hydrogen peroxide catabolic process"/>
    <property type="evidence" value="ECO:0007669"/>
    <property type="project" value="UniProtKB-KW"/>
</dbReference>
<dbReference type="PROSITE" id="PS50873">
    <property type="entry name" value="PEROXIDASE_4"/>
    <property type="match status" value="1"/>
</dbReference>
<feature type="binding site" evidence="15">
    <location>
        <position position="209"/>
    </location>
    <ligand>
        <name>Ca(2+)</name>
        <dbReference type="ChEBI" id="CHEBI:29108"/>
        <label>2</label>
    </ligand>
</feature>
<evidence type="ECO:0000256" key="4">
    <source>
        <dbReference type="ARBA" id="ARBA00022559"/>
    </source>
</evidence>
<feature type="disulfide bond" evidence="17">
    <location>
        <begin position="136"/>
        <end position="337"/>
    </location>
</feature>
<dbReference type="GO" id="GO:0020037">
    <property type="term" value="F:heme binding"/>
    <property type="evidence" value="ECO:0007669"/>
    <property type="project" value="UniProtKB-UniRule"/>
</dbReference>
<dbReference type="CDD" id="cd00693">
    <property type="entry name" value="secretory_peroxidase"/>
    <property type="match status" value="1"/>
</dbReference>
<dbReference type="GO" id="GO:0006979">
    <property type="term" value="P:response to oxidative stress"/>
    <property type="evidence" value="ECO:0007669"/>
    <property type="project" value="UniProtKB-UniRule"/>
</dbReference>
<feature type="binding site" evidence="14">
    <location>
        <position position="178"/>
    </location>
    <ligand>
        <name>substrate</name>
    </ligand>
</feature>
<feature type="disulfide bond" evidence="17">
    <location>
        <begin position="215"/>
        <end position="246"/>
    </location>
</feature>
<dbReference type="PROSITE" id="PS00435">
    <property type="entry name" value="PEROXIDASE_1"/>
    <property type="match status" value="1"/>
</dbReference>
<dbReference type="InterPro" id="IPR033905">
    <property type="entry name" value="Secretory_peroxidase"/>
</dbReference>
<comment type="caution">
    <text evidence="20">The sequence shown here is derived from an EMBL/GenBank/DDBJ whole genome shotgun (WGS) entry which is preliminary data.</text>
</comment>
<dbReference type="GO" id="GO:0046872">
    <property type="term" value="F:metal ion binding"/>
    <property type="evidence" value="ECO:0007669"/>
    <property type="project" value="UniProtKB-UniRule"/>
</dbReference>
<evidence type="ECO:0000256" key="9">
    <source>
        <dbReference type="ARBA" id="ARBA00023004"/>
    </source>
</evidence>
<feature type="binding site" evidence="15">
    <location>
        <position position="87"/>
    </location>
    <ligand>
        <name>Ca(2+)</name>
        <dbReference type="ChEBI" id="CHEBI:29108"/>
        <label>1</label>
    </ligand>
</feature>
<keyword evidence="6 15" id="KW-0479">Metal-binding</keyword>
<dbReference type="Gene3D" id="1.10.520.10">
    <property type="match status" value="1"/>
</dbReference>
<feature type="active site" description="Proton acceptor" evidence="13">
    <location>
        <position position="81"/>
    </location>
</feature>
<dbReference type="PROSITE" id="PS00436">
    <property type="entry name" value="PEROXIDASE_2"/>
    <property type="match status" value="1"/>
</dbReference>
<protein>
    <recommendedName>
        <fullName evidence="3 18">Peroxidase</fullName>
        <ecNumber evidence="3 18">1.11.1.7</ecNumber>
    </recommendedName>
</protein>
<comment type="similarity">
    <text evidence="2">Belongs to the peroxidase family. Ascorbate peroxidase subfamily.</text>
</comment>
<dbReference type="InterPro" id="IPR000823">
    <property type="entry name" value="Peroxidase_pln"/>
</dbReference>
<dbReference type="Gene3D" id="1.10.420.10">
    <property type="entry name" value="Peroxidase, domain 2"/>
    <property type="match status" value="1"/>
</dbReference>
<feature type="binding site" evidence="15">
    <location>
        <position position="85"/>
    </location>
    <ligand>
        <name>Ca(2+)</name>
        <dbReference type="ChEBI" id="CHEBI:29108"/>
        <label>1</label>
    </ligand>
</feature>
<keyword evidence="18" id="KW-0732">Signal</keyword>
<comment type="cofactor">
    <cofactor evidence="15 18">
        <name>heme b</name>
        <dbReference type="ChEBI" id="CHEBI:60344"/>
    </cofactor>
    <text evidence="15 18">Binds 1 heme b (iron(II)-protoporphyrin IX) group per subunit.</text>
</comment>
<name>A0A9Q1QEJ3_9CARY</name>
<evidence type="ECO:0000256" key="16">
    <source>
        <dbReference type="PIRSR" id="PIRSR600823-4"/>
    </source>
</evidence>
<comment type="similarity">
    <text evidence="18">Belongs to the peroxidase family. Classical plant (class III) peroxidase subfamily.</text>
</comment>
<evidence type="ECO:0000256" key="15">
    <source>
        <dbReference type="PIRSR" id="PIRSR600823-3"/>
    </source>
</evidence>
<feature type="binding site" evidence="15">
    <location>
        <position position="267"/>
    </location>
    <ligand>
        <name>Ca(2+)</name>
        <dbReference type="ChEBI" id="CHEBI:29108"/>
        <label>2</label>
    </ligand>
</feature>
<feature type="disulfide bond" evidence="17">
    <location>
        <begin position="83"/>
        <end position="88"/>
    </location>
</feature>
<keyword evidence="7 15" id="KW-0106">Calcium</keyword>
<dbReference type="FunFam" id="1.10.520.10:FF:000001">
    <property type="entry name" value="Peroxidase"/>
    <property type="match status" value="1"/>
</dbReference>
<dbReference type="InterPro" id="IPR010255">
    <property type="entry name" value="Haem_peroxidase_sf"/>
</dbReference>
<gene>
    <name evidence="20" type="ORF">Cgig2_003425</name>
</gene>
<dbReference type="PANTHER" id="PTHR31388:SF164">
    <property type="entry name" value="PEROXIDASE 9"/>
    <property type="match status" value="1"/>
</dbReference>
<dbReference type="FunFam" id="1.10.420.10:FF:000001">
    <property type="entry name" value="Peroxidase"/>
    <property type="match status" value="1"/>
</dbReference>
<feature type="domain" description="Plant heme peroxidase family profile" evidence="19">
    <location>
        <begin position="40"/>
        <end position="341"/>
    </location>
</feature>
<evidence type="ECO:0000313" key="20">
    <source>
        <dbReference type="EMBL" id="KAJ8439212.1"/>
    </source>
</evidence>
<comment type="subcellular location">
    <subcellularLocation>
        <location evidence="18">Secreted</location>
    </subcellularLocation>
</comment>
<evidence type="ECO:0000256" key="6">
    <source>
        <dbReference type="ARBA" id="ARBA00022723"/>
    </source>
</evidence>
<dbReference type="SUPFAM" id="SSF48113">
    <property type="entry name" value="Heme-dependent peroxidases"/>
    <property type="match status" value="1"/>
</dbReference>
<evidence type="ECO:0000256" key="3">
    <source>
        <dbReference type="ARBA" id="ARBA00012313"/>
    </source>
</evidence>
<feature type="binding site" description="axial binding residue" evidence="15">
    <location>
        <position position="208"/>
    </location>
    <ligand>
        <name>heme b</name>
        <dbReference type="ChEBI" id="CHEBI:60344"/>
    </ligand>
    <ligandPart>
        <name>Fe</name>
        <dbReference type="ChEBI" id="CHEBI:18248"/>
    </ligandPart>
</feature>
<comment type="cofactor">
    <cofactor evidence="15 18">
        <name>Ca(2+)</name>
        <dbReference type="ChEBI" id="CHEBI:29108"/>
    </cofactor>
    <text evidence="15 18">Binds 2 calcium ions per subunit.</text>
</comment>
<feature type="signal peptide" evidence="18">
    <location>
        <begin position="1"/>
        <end position="23"/>
    </location>
</feature>
<sequence>MSSTVHLMSLFLLLFSTLMVSLAHPSSDFGFGWGGGSYNSLSPNFYDFSCPQANGIVHFVLVKAIVKDPRMAASLLRLHFHDCFVQGCDASVLLDDSATIVSEKGATPNVNSLRGFEVIDEIKAMLEEACPGVVSCADILALAARSATFLSGGPLWELPLGRRDSKTANLKLANDSIPSPFFNIQTLVAFFKKQGLDETDLVALSGGHTIGMARCSTVKKRLYSQKGNPPDVFLEKAYLNELRSVCPLSGGDNNTSPLDYATPRAFDNSYFKLILGGRGLLGSDQALWSGNESRVMSLVQAYAEDRALFFSQFAKSMVKMGSMKPLLGSNGEIRKNCRRVN</sequence>
<dbReference type="PRINTS" id="PR00458">
    <property type="entry name" value="PEROXIDASE"/>
</dbReference>
<evidence type="ECO:0000256" key="11">
    <source>
        <dbReference type="ARBA" id="ARBA00023180"/>
    </source>
</evidence>
<feature type="disulfide bond" evidence="17">
    <location>
        <begin position="50"/>
        <end position="130"/>
    </location>
</feature>
<dbReference type="EMBL" id="JAKOGI010000227">
    <property type="protein sequence ID" value="KAJ8439212.1"/>
    <property type="molecule type" value="Genomic_DNA"/>
</dbReference>
<keyword evidence="4 18" id="KW-0575">Peroxidase</keyword>
<dbReference type="AlphaFoldDB" id="A0A9Q1QEJ3"/>
<evidence type="ECO:0000256" key="7">
    <source>
        <dbReference type="ARBA" id="ARBA00022837"/>
    </source>
</evidence>